<proteinExistence type="predicted"/>
<feature type="non-terminal residue" evidence="2">
    <location>
        <position position="70"/>
    </location>
</feature>
<evidence type="ECO:0000313" key="2">
    <source>
        <dbReference type="EMBL" id="GCC43682.1"/>
    </source>
</evidence>
<keyword evidence="3" id="KW-1185">Reference proteome</keyword>
<feature type="region of interest" description="Disordered" evidence="1">
    <location>
        <begin position="13"/>
        <end position="70"/>
    </location>
</feature>
<name>A0A401TM24_CHIPU</name>
<protein>
    <submittedName>
        <fullName evidence="2">Uncharacterized protein</fullName>
    </submittedName>
</protein>
<dbReference type="AlphaFoldDB" id="A0A401TM24"/>
<evidence type="ECO:0000313" key="3">
    <source>
        <dbReference type="Proteomes" id="UP000287033"/>
    </source>
</evidence>
<gene>
    <name evidence="2" type="ORF">chiPu_0027838</name>
</gene>
<reference evidence="2 3" key="1">
    <citation type="journal article" date="2018" name="Nat. Ecol. Evol.">
        <title>Shark genomes provide insights into elasmobranch evolution and the origin of vertebrates.</title>
        <authorList>
            <person name="Hara Y"/>
            <person name="Yamaguchi K"/>
            <person name="Onimaru K"/>
            <person name="Kadota M"/>
            <person name="Koyanagi M"/>
            <person name="Keeley SD"/>
            <person name="Tatsumi K"/>
            <person name="Tanaka K"/>
            <person name="Motone F"/>
            <person name="Kageyama Y"/>
            <person name="Nozu R"/>
            <person name="Adachi N"/>
            <person name="Nishimura O"/>
            <person name="Nakagawa R"/>
            <person name="Tanegashima C"/>
            <person name="Kiyatake I"/>
            <person name="Matsumoto R"/>
            <person name="Murakumo K"/>
            <person name="Nishida K"/>
            <person name="Terakita A"/>
            <person name="Kuratani S"/>
            <person name="Sato K"/>
            <person name="Hyodo S Kuraku.S."/>
        </authorList>
    </citation>
    <scope>NUCLEOTIDE SEQUENCE [LARGE SCALE GENOMIC DNA]</scope>
</reference>
<accession>A0A401TM24</accession>
<comment type="caution">
    <text evidence="2">The sequence shown here is derived from an EMBL/GenBank/DDBJ whole genome shotgun (WGS) entry which is preliminary data.</text>
</comment>
<sequence>MTLLRWVFWEPYPDGAAHPAEQRAEEGGVQDTDSLGTLHRREQLSQSTGHLERTQWSASHRDRGKHFQPQ</sequence>
<feature type="compositionally biased region" description="Polar residues" evidence="1">
    <location>
        <begin position="44"/>
        <end position="58"/>
    </location>
</feature>
<dbReference type="EMBL" id="BEZZ01115280">
    <property type="protein sequence ID" value="GCC43682.1"/>
    <property type="molecule type" value="Genomic_DNA"/>
</dbReference>
<dbReference type="Proteomes" id="UP000287033">
    <property type="component" value="Unassembled WGS sequence"/>
</dbReference>
<organism evidence="2 3">
    <name type="scientific">Chiloscyllium punctatum</name>
    <name type="common">Brownbanded bambooshark</name>
    <name type="synonym">Hemiscyllium punctatum</name>
    <dbReference type="NCBI Taxonomy" id="137246"/>
    <lineage>
        <taxon>Eukaryota</taxon>
        <taxon>Metazoa</taxon>
        <taxon>Chordata</taxon>
        <taxon>Craniata</taxon>
        <taxon>Vertebrata</taxon>
        <taxon>Chondrichthyes</taxon>
        <taxon>Elasmobranchii</taxon>
        <taxon>Galeomorphii</taxon>
        <taxon>Galeoidea</taxon>
        <taxon>Orectolobiformes</taxon>
        <taxon>Hemiscylliidae</taxon>
        <taxon>Chiloscyllium</taxon>
    </lineage>
</organism>
<evidence type="ECO:0000256" key="1">
    <source>
        <dbReference type="SAM" id="MobiDB-lite"/>
    </source>
</evidence>